<gene>
    <name evidence="3" type="ORF">EYR41_011667</name>
</gene>
<evidence type="ECO:0000256" key="2">
    <source>
        <dbReference type="ARBA" id="ARBA00022801"/>
    </source>
</evidence>
<dbReference type="PANTHER" id="PTHR43695:SF1">
    <property type="entry name" value="RHAMNOGALACTURONAN ACETYLESTERASE"/>
    <property type="match status" value="1"/>
</dbReference>
<name>A0A7C8PFP4_ORBOL</name>
<sequence length="309" mass="34151">MISPPTRLTPRLLTVPVSFFLLFIIYSHHGIFTTLEQYSKTPILLPGSRQPPSPLTHEASTPSLHLIGDSSMCKGGTNDGVKGVKYEGWGEFMKDYFTIPVISHAISGRSCRMYSREGRFDKVLSLTNANDYVIIQFGRNEKGTLHPKDNGKTVCPGPNITETCTSNFQGKPTTVLTFGGYISNVTRIFKEKGVNVIIASPTTNNAYSFSSDRFFDKPNEWVGYSEGVARYEEVEYVNHFKYGIEMMRKLGKEGTQELFPVKSDRSHTNALGADMMARAFVRGVVCGGGGLGKWVDGKAMERVGGDCLD</sequence>
<dbReference type="InterPro" id="IPR001087">
    <property type="entry name" value="GDSL"/>
</dbReference>
<keyword evidence="2" id="KW-0378">Hydrolase</keyword>
<comment type="caution">
    <text evidence="3">The sequence shown here is derived from an EMBL/GenBank/DDBJ whole genome shotgun (WGS) entry which is preliminary data.</text>
</comment>
<evidence type="ECO:0000313" key="3">
    <source>
        <dbReference type="EMBL" id="TGJ63774.1"/>
    </source>
</evidence>
<proteinExistence type="inferred from homology"/>
<evidence type="ECO:0000256" key="1">
    <source>
        <dbReference type="ARBA" id="ARBA00008668"/>
    </source>
</evidence>
<dbReference type="GO" id="GO:0016788">
    <property type="term" value="F:hydrolase activity, acting on ester bonds"/>
    <property type="evidence" value="ECO:0007669"/>
    <property type="project" value="InterPro"/>
</dbReference>
<dbReference type="EMBL" id="SOZJ01000008">
    <property type="protein sequence ID" value="TGJ63774.1"/>
    <property type="molecule type" value="Genomic_DNA"/>
</dbReference>
<evidence type="ECO:0000313" key="4">
    <source>
        <dbReference type="Proteomes" id="UP000297595"/>
    </source>
</evidence>
<dbReference type="Pfam" id="PF00657">
    <property type="entry name" value="Lipase_GDSL"/>
    <property type="match status" value="1"/>
</dbReference>
<comment type="similarity">
    <text evidence="1">Belongs to the 'GDSL' lipolytic enzyme family.</text>
</comment>
<dbReference type="InterPro" id="IPR036514">
    <property type="entry name" value="SGNH_hydro_sf"/>
</dbReference>
<dbReference type="PANTHER" id="PTHR43695">
    <property type="entry name" value="PUTATIVE (AFU_ORTHOLOGUE AFUA_2G17250)-RELATED"/>
    <property type="match status" value="1"/>
</dbReference>
<dbReference type="InterPro" id="IPR037459">
    <property type="entry name" value="RhgT-like"/>
</dbReference>
<protein>
    <submittedName>
        <fullName evidence="3">Uncharacterized protein</fullName>
    </submittedName>
</protein>
<dbReference type="AlphaFoldDB" id="A0A7C8PFP4"/>
<dbReference type="Gene3D" id="3.40.50.1110">
    <property type="entry name" value="SGNH hydrolase"/>
    <property type="match status" value="1"/>
</dbReference>
<organism evidence="3 4">
    <name type="scientific">Orbilia oligospora</name>
    <name type="common">Nematode-trapping fungus</name>
    <name type="synonym">Arthrobotrys oligospora</name>
    <dbReference type="NCBI Taxonomy" id="2813651"/>
    <lineage>
        <taxon>Eukaryota</taxon>
        <taxon>Fungi</taxon>
        <taxon>Dikarya</taxon>
        <taxon>Ascomycota</taxon>
        <taxon>Pezizomycotina</taxon>
        <taxon>Orbiliomycetes</taxon>
        <taxon>Orbiliales</taxon>
        <taxon>Orbiliaceae</taxon>
        <taxon>Orbilia</taxon>
    </lineage>
</organism>
<dbReference type="SUPFAM" id="SSF52266">
    <property type="entry name" value="SGNH hydrolase"/>
    <property type="match status" value="1"/>
</dbReference>
<accession>A0A7C8PFP4</accession>
<dbReference type="Proteomes" id="UP000297595">
    <property type="component" value="Unassembled WGS sequence"/>
</dbReference>
<reference evidence="3 4" key="1">
    <citation type="submission" date="2019-03" db="EMBL/GenBank/DDBJ databases">
        <title>Nematode-trapping fungi genome.</title>
        <authorList>
            <person name="Vidal-Diez De Ulzurrun G."/>
        </authorList>
    </citation>
    <scope>NUCLEOTIDE SEQUENCE [LARGE SCALE GENOMIC DNA]</scope>
    <source>
        <strain evidence="3 4">TWF154</strain>
    </source>
</reference>